<feature type="region of interest" description="Disordered" evidence="1">
    <location>
        <begin position="197"/>
        <end position="526"/>
    </location>
</feature>
<dbReference type="EMBL" id="JBBPHU010000005">
    <property type="protein sequence ID" value="KAK7517304.1"/>
    <property type="molecule type" value="Genomic_DNA"/>
</dbReference>
<feature type="compositionally biased region" description="Polar residues" evidence="1">
    <location>
        <begin position="134"/>
        <end position="155"/>
    </location>
</feature>
<feature type="compositionally biased region" description="Basic residues" evidence="1">
    <location>
        <begin position="498"/>
        <end position="513"/>
    </location>
</feature>
<organism evidence="2 3">
    <name type="scientific">Phyllosticta citriasiana</name>
    <dbReference type="NCBI Taxonomy" id="595635"/>
    <lineage>
        <taxon>Eukaryota</taxon>
        <taxon>Fungi</taxon>
        <taxon>Dikarya</taxon>
        <taxon>Ascomycota</taxon>
        <taxon>Pezizomycotina</taxon>
        <taxon>Dothideomycetes</taxon>
        <taxon>Dothideomycetes incertae sedis</taxon>
        <taxon>Botryosphaeriales</taxon>
        <taxon>Phyllostictaceae</taxon>
        <taxon>Phyllosticta</taxon>
    </lineage>
</organism>
<evidence type="ECO:0000256" key="1">
    <source>
        <dbReference type="SAM" id="MobiDB-lite"/>
    </source>
</evidence>
<feature type="compositionally biased region" description="Acidic residues" evidence="1">
    <location>
        <begin position="412"/>
        <end position="423"/>
    </location>
</feature>
<feature type="compositionally biased region" description="Polar residues" evidence="1">
    <location>
        <begin position="335"/>
        <end position="387"/>
    </location>
</feature>
<proteinExistence type="predicted"/>
<feature type="compositionally biased region" description="Basic residues" evidence="1">
    <location>
        <begin position="266"/>
        <end position="276"/>
    </location>
</feature>
<accession>A0ABR1KR77</accession>
<sequence>MAVPEGPPEYQLSSEDVELLIGGMVKLSKDVLELNKDFRKVERGADKLSHQMDALDLERNMAERMSRSTHGTAPTYPDIPGTSAYDPFLAASGQPRSRTTASSLRRLQHHGMTDTTIGDPEAFLRQPMPEAGELSQQDTASFRASQSTLPNTEGSFPQDPDVLTQHTSHTSSGLDLIQELGPLQEMRGTDQRTLDELRASHSRGRKRNESSRRQESARALARTEGEAAERPRSGLVTTIVAEKERRQREEREQQDERSRQQELRQLAKRSLAKRSSTRQGEHRPRSKSPTKSPRRDPSSRRATFEKSPNLTSYRSPERHRARTPARSSRSRQRTVRPQSPLVSRSTATRQRSTPGSTRTRQREATASPTRQPTTVTLDTSPASTESQGPGFDDLFAGDYEIPTLSPTHPLDQDDNPSSDDNAEPTEAPKAMDQGRKRPRPSVKRGTSRKRGRSTPVRSTKATSRSRTRESSMERDVETERDQRSDREERTLSAGRGSTRGRAKSTRPVGRPKKLQKEKEVPKDPVDVDAFCGKIRWPSLTETQKEVIRADRVREATLEKTPPKPRKSMRNVGAVEEQTEETEAEQRKRSRREDRKAFQARHDQETLSIHPFAELDQDVQNVIKDAIQGLDTSEDIMSRLGNAPCKSKDVGICVLEKEVSKGKRMVQELGLSCTACHKFPLPRPCLSGREDEDGGLLMVPTGRTVDVADPKCWL</sequence>
<feature type="region of interest" description="Disordered" evidence="1">
    <location>
        <begin position="552"/>
        <end position="601"/>
    </location>
</feature>
<protein>
    <submittedName>
        <fullName evidence="2">Uncharacterized protein</fullName>
    </submittedName>
</protein>
<feature type="compositionally biased region" description="Low complexity" evidence="1">
    <location>
        <begin position="96"/>
        <end position="105"/>
    </location>
</feature>
<name>A0ABR1KR77_9PEZI</name>
<feature type="compositionally biased region" description="Basic and acidic residues" evidence="1">
    <location>
        <begin position="293"/>
        <end position="304"/>
    </location>
</feature>
<feature type="compositionally biased region" description="Basic residues" evidence="1">
    <location>
        <begin position="317"/>
        <end position="334"/>
    </location>
</feature>
<feature type="compositionally biased region" description="Basic and acidic residues" evidence="1">
    <location>
        <begin position="466"/>
        <end position="490"/>
    </location>
</feature>
<feature type="compositionally biased region" description="Basic residues" evidence="1">
    <location>
        <begin position="436"/>
        <end position="452"/>
    </location>
</feature>
<evidence type="ECO:0000313" key="3">
    <source>
        <dbReference type="Proteomes" id="UP001363622"/>
    </source>
</evidence>
<keyword evidence="3" id="KW-1185">Reference proteome</keyword>
<dbReference type="Proteomes" id="UP001363622">
    <property type="component" value="Unassembled WGS sequence"/>
</dbReference>
<feature type="compositionally biased region" description="Basic and acidic residues" evidence="1">
    <location>
        <begin position="514"/>
        <end position="525"/>
    </location>
</feature>
<feature type="compositionally biased region" description="Basic and acidic residues" evidence="1">
    <location>
        <begin position="207"/>
        <end position="232"/>
    </location>
</feature>
<feature type="compositionally biased region" description="Basic and acidic residues" evidence="1">
    <location>
        <begin position="583"/>
        <end position="601"/>
    </location>
</feature>
<feature type="compositionally biased region" description="Basic and acidic residues" evidence="1">
    <location>
        <begin position="552"/>
        <end position="561"/>
    </location>
</feature>
<reference evidence="2 3" key="1">
    <citation type="submission" date="2024-04" db="EMBL/GenBank/DDBJ databases">
        <title>Phyllosticta paracitricarpa is synonymous to the EU quarantine fungus P. citricarpa based on phylogenomic analyses.</title>
        <authorList>
            <consortium name="Lawrence Berkeley National Laboratory"/>
            <person name="Van Ingen-Buijs V.A."/>
            <person name="Van Westerhoven A.C."/>
            <person name="Haridas S."/>
            <person name="Skiadas P."/>
            <person name="Martin F."/>
            <person name="Groenewald J.Z."/>
            <person name="Crous P.W."/>
            <person name="Seidl M.F."/>
        </authorList>
    </citation>
    <scope>NUCLEOTIDE SEQUENCE [LARGE SCALE GENOMIC DNA]</scope>
    <source>
        <strain evidence="2 3">CBS 123371</strain>
    </source>
</reference>
<comment type="caution">
    <text evidence="2">The sequence shown here is derived from an EMBL/GenBank/DDBJ whole genome shotgun (WGS) entry which is preliminary data.</text>
</comment>
<feature type="region of interest" description="Disordered" evidence="1">
    <location>
        <begin position="91"/>
        <end position="172"/>
    </location>
</feature>
<evidence type="ECO:0000313" key="2">
    <source>
        <dbReference type="EMBL" id="KAK7517304.1"/>
    </source>
</evidence>
<feature type="compositionally biased region" description="Basic and acidic residues" evidence="1">
    <location>
        <begin position="241"/>
        <end position="262"/>
    </location>
</feature>
<gene>
    <name evidence="2" type="ORF">IWZ03DRAFT_414191</name>
</gene>